<dbReference type="Proteomes" id="UP001500124">
    <property type="component" value="Unassembled WGS sequence"/>
</dbReference>
<organism evidence="8 9">
    <name type="scientific">Streptomyces similanensis</name>
    <dbReference type="NCBI Taxonomy" id="1274988"/>
    <lineage>
        <taxon>Bacteria</taxon>
        <taxon>Bacillati</taxon>
        <taxon>Actinomycetota</taxon>
        <taxon>Actinomycetes</taxon>
        <taxon>Kitasatosporales</taxon>
        <taxon>Streptomycetaceae</taxon>
        <taxon>Streptomyces</taxon>
    </lineage>
</organism>
<reference evidence="9" key="1">
    <citation type="journal article" date="2019" name="Int. J. Syst. Evol. Microbiol.">
        <title>The Global Catalogue of Microorganisms (GCM) 10K type strain sequencing project: providing services to taxonomists for standard genome sequencing and annotation.</title>
        <authorList>
            <consortium name="The Broad Institute Genomics Platform"/>
            <consortium name="The Broad Institute Genome Sequencing Center for Infectious Disease"/>
            <person name="Wu L."/>
            <person name="Ma J."/>
        </authorList>
    </citation>
    <scope>NUCLEOTIDE SEQUENCE [LARGE SCALE GENOMIC DNA]</scope>
    <source>
        <strain evidence="9">JCM 18410</strain>
    </source>
</reference>
<dbReference type="EMBL" id="BAABKC010000032">
    <property type="protein sequence ID" value="GAA5052663.1"/>
    <property type="molecule type" value="Genomic_DNA"/>
</dbReference>
<evidence type="ECO:0000256" key="6">
    <source>
        <dbReference type="SAM" id="MobiDB-lite"/>
    </source>
</evidence>
<dbReference type="SUPFAM" id="SSF47336">
    <property type="entry name" value="ACP-like"/>
    <property type="match status" value="1"/>
</dbReference>
<dbReference type="PROSITE" id="PS00012">
    <property type="entry name" value="PHOSPHOPANTETHEINE"/>
    <property type="match status" value="1"/>
</dbReference>
<dbReference type="SMART" id="SM00823">
    <property type="entry name" value="PKS_PP"/>
    <property type="match status" value="1"/>
</dbReference>
<keyword evidence="3" id="KW-0808">Transferase</keyword>
<dbReference type="InterPro" id="IPR016035">
    <property type="entry name" value="Acyl_Trfase/lysoPLipase"/>
</dbReference>
<keyword evidence="2" id="KW-0597">Phosphoprotein</keyword>
<evidence type="ECO:0000256" key="3">
    <source>
        <dbReference type="ARBA" id="ARBA00022679"/>
    </source>
</evidence>
<proteinExistence type="predicted"/>
<name>A0ABP9KAA9_9ACTN</name>
<feature type="domain" description="Carrier" evidence="7">
    <location>
        <begin position="192"/>
        <end position="270"/>
    </location>
</feature>
<keyword evidence="9" id="KW-1185">Reference proteome</keyword>
<keyword evidence="4" id="KW-0045">Antibiotic biosynthesis</keyword>
<evidence type="ECO:0000259" key="7">
    <source>
        <dbReference type="PROSITE" id="PS50075"/>
    </source>
</evidence>
<feature type="compositionally biased region" description="Low complexity" evidence="6">
    <location>
        <begin position="167"/>
        <end position="177"/>
    </location>
</feature>
<evidence type="ECO:0000256" key="4">
    <source>
        <dbReference type="ARBA" id="ARBA00023194"/>
    </source>
</evidence>
<dbReference type="SMART" id="SM01294">
    <property type="entry name" value="PKS_PP_betabranch"/>
    <property type="match status" value="1"/>
</dbReference>
<evidence type="ECO:0000313" key="9">
    <source>
        <dbReference type="Proteomes" id="UP001500124"/>
    </source>
</evidence>
<dbReference type="SUPFAM" id="SSF52151">
    <property type="entry name" value="FabD/lysophospholipase-like"/>
    <property type="match status" value="1"/>
</dbReference>
<keyword evidence="1" id="KW-0596">Phosphopantetheine</keyword>
<dbReference type="Pfam" id="PF00550">
    <property type="entry name" value="PP-binding"/>
    <property type="match status" value="1"/>
</dbReference>
<evidence type="ECO:0000313" key="8">
    <source>
        <dbReference type="EMBL" id="GAA5052663.1"/>
    </source>
</evidence>
<dbReference type="InterPro" id="IPR006162">
    <property type="entry name" value="Ppantetheine_attach_site"/>
</dbReference>
<dbReference type="InterPro" id="IPR001227">
    <property type="entry name" value="Ac_transferase_dom_sf"/>
</dbReference>
<dbReference type="Gene3D" id="1.10.1200.10">
    <property type="entry name" value="ACP-like"/>
    <property type="match status" value="1"/>
</dbReference>
<dbReference type="PANTHER" id="PTHR43775:SF51">
    <property type="entry name" value="INACTIVE PHENOLPHTHIOCEROL SYNTHESIS POLYKETIDE SYNTHASE TYPE I PKS1-RELATED"/>
    <property type="match status" value="1"/>
</dbReference>
<dbReference type="InterPro" id="IPR036736">
    <property type="entry name" value="ACP-like_sf"/>
</dbReference>
<dbReference type="Gene3D" id="3.40.366.10">
    <property type="entry name" value="Malonyl-Coenzyme A Acyl Carrier Protein, domain 2"/>
    <property type="match status" value="1"/>
</dbReference>
<accession>A0ABP9KAA9</accession>
<dbReference type="Gene3D" id="3.30.70.3290">
    <property type="match status" value="1"/>
</dbReference>
<keyword evidence="5" id="KW-0511">Multifunctional enzyme</keyword>
<comment type="caution">
    <text evidence="8">The sequence shown here is derived from an EMBL/GenBank/DDBJ whole genome shotgun (WGS) entry which is preliminary data.</text>
</comment>
<evidence type="ECO:0000256" key="1">
    <source>
        <dbReference type="ARBA" id="ARBA00022450"/>
    </source>
</evidence>
<evidence type="ECO:0000256" key="5">
    <source>
        <dbReference type="ARBA" id="ARBA00023268"/>
    </source>
</evidence>
<sequence>MLEEFRTVLKGVEFGRPGLAVVSTLSGRLAGGEDLRHAEYWVRQVREGVRYADAVGAMREAGVTTFLEIGPDGILTALTAQAVPDPDAVTALASVRAGRPEAESVVRALGELHARGVRVDWEAYFAGSGARRVPLPTYAFQRRRHWLDQTAPADGDQGRTPVPPTAPRAEPAAESAGAVPLTERLADLAGIQRETYVLQAVTAQLRRVLKLADPTDIAPVKPFQELGLDSLTGVELRNRLAADTGLKLPATVIFDHPSPAALTAYLLDAAAPAPADPATAVRTRLDELETSLGALPDHGDARTEAATRLRRLLEDLTGQTVTAATPAAGPVDARELIEAASADDIFDFIDTRLGRAAD</sequence>
<dbReference type="InterPro" id="IPR009081">
    <property type="entry name" value="PP-bd_ACP"/>
</dbReference>
<evidence type="ECO:0000256" key="2">
    <source>
        <dbReference type="ARBA" id="ARBA00022553"/>
    </source>
</evidence>
<dbReference type="InterPro" id="IPR020806">
    <property type="entry name" value="PKS_PP-bd"/>
</dbReference>
<dbReference type="InterPro" id="IPR050091">
    <property type="entry name" value="PKS_NRPS_Biosynth_Enz"/>
</dbReference>
<feature type="region of interest" description="Disordered" evidence="6">
    <location>
        <begin position="150"/>
        <end position="177"/>
    </location>
</feature>
<dbReference type="PROSITE" id="PS50075">
    <property type="entry name" value="CARRIER"/>
    <property type="match status" value="1"/>
</dbReference>
<dbReference type="PANTHER" id="PTHR43775">
    <property type="entry name" value="FATTY ACID SYNTHASE"/>
    <property type="match status" value="1"/>
</dbReference>
<gene>
    <name evidence="8" type="ORF">GCM10023336_22350</name>
</gene>
<protein>
    <recommendedName>
        <fullName evidence="7">Carrier domain-containing protein</fullName>
    </recommendedName>
</protein>